<reference evidence="6" key="1">
    <citation type="submission" date="2022-08" db="UniProtKB">
        <authorList>
            <consortium name="EnsemblMetazoa"/>
        </authorList>
    </citation>
    <scope>IDENTIFICATION</scope>
    <source>
        <strain evidence="6">EBRO</strain>
    </source>
</reference>
<dbReference type="GO" id="GO:0006357">
    <property type="term" value="P:regulation of transcription by RNA polymerase II"/>
    <property type="evidence" value="ECO:0007669"/>
    <property type="project" value="TreeGrafter"/>
</dbReference>
<feature type="compositionally biased region" description="Low complexity" evidence="5">
    <location>
        <begin position="428"/>
        <end position="446"/>
    </location>
</feature>
<evidence type="ECO:0000313" key="6">
    <source>
        <dbReference type="EnsemblMetazoa" id="AATE015107-PA.1"/>
    </source>
</evidence>
<feature type="compositionally biased region" description="Basic and acidic residues" evidence="5">
    <location>
        <begin position="646"/>
        <end position="656"/>
    </location>
</feature>
<dbReference type="GO" id="GO:0003677">
    <property type="term" value="F:DNA binding"/>
    <property type="evidence" value="ECO:0007669"/>
    <property type="project" value="UniProtKB-KW"/>
</dbReference>
<keyword evidence="3" id="KW-0804">Transcription</keyword>
<dbReference type="STRING" id="41427.A0A182JBR4"/>
<organism evidence="6">
    <name type="scientific">Anopheles atroparvus</name>
    <name type="common">European mosquito</name>
    <dbReference type="NCBI Taxonomy" id="41427"/>
    <lineage>
        <taxon>Eukaryota</taxon>
        <taxon>Metazoa</taxon>
        <taxon>Ecdysozoa</taxon>
        <taxon>Arthropoda</taxon>
        <taxon>Hexapoda</taxon>
        <taxon>Insecta</taxon>
        <taxon>Pterygota</taxon>
        <taxon>Neoptera</taxon>
        <taxon>Endopterygota</taxon>
        <taxon>Diptera</taxon>
        <taxon>Nematocera</taxon>
        <taxon>Culicoidea</taxon>
        <taxon>Culicidae</taxon>
        <taxon>Anophelinae</taxon>
        <taxon>Anopheles</taxon>
    </lineage>
</organism>
<evidence type="ECO:0000256" key="4">
    <source>
        <dbReference type="ARBA" id="ARBA00023242"/>
    </source>
</evidence>
<accession>A0A182JBR4</accession>
<feature type="compositionally biased region" description="Polar residues" evidence="5">
    <location>
        <begin position="272"/>
        <end position="285"/>
    </location>
</feature>
<protein>
    <submittedName>
        <fullName evidence="6">Uncharacterized protein</fullName>
    </submittedName>
</protein>
<evidence type="ECO:0000256" key="5">
    <source>
        <dbReference type="SAM" id="MobiDB-lite"/>
    </source>
</evidence>
<feature type="compositionally biased region" description="Low complexity" evidence="5">
    <location>
        <begin position="223"/>
        <end position="235"/>
    </location>
</feature>
<feature type="compositionally biased region" description="Basic and acidic residues" evidence="5">
    <location>
        <begin position="342"/>
        <end position="352"/>
    </location>
</feature>
<feature type="region of interest" description="Disordered" evidence="5">
    <location>
        <begin position="646"/>
        <end position="665"/>
    </location>
</feature>
<dbReference type="GO" id="GO:0005634">
    <property type="term" value="C:nucleus"/>
    <property type="evidence" value="ECO:0007669"/>
    <property type="project" value="TreeGrafter"/>
</dbReference>
<feature type="compositionally biased region" description="Polar residues" evidence="5">
    <location>
        <begin position="236"/>
        <end position="252"/>
    </location>
</feature>
<sequence>MGRAEIRHRDETEPAIMPGRLTLGVSSRQGNIGTVDDGKMKKYVVIFSNFRKKLPEKTALEGNGAAGGAEAARLGLERVAEELMGRRKWKHYQDVITRQQLNLLETSTTNTTEDDLLSGTTGVATGAAAVAAAAAQLQPGQLMSSAATTTAAAALALAGGGMIDQKTSPAAFVAAANAAAVAALTTPAAAQAAANTTAATAIVRNGHCQQGDVEVDTKIVHSASPCSPPAANSTSTNCQTSAQLDPASSSSPRHVKDDVSSSDLQQRDRSVSPVTNCHVNDNGTATAGGASPGLPSLATGLSRGDLDTRHNTDELPAKEPTGERKSKTPDRREQSPSSPALRRQDTATDRDSSSVVKQEPIDNSMENVDQKESLVKAEEGTQAAALKLNIVPKVASDGADNNNTISSNNNNTIQPRSNGLVAVEEGVPSAAPPTANSPTSTETAAPVDWKPQDKCYFCVDGKLLTVNEAGELVPESGPAPVEAERLLNRRAPLSLAESDSDTSESSEPELLASLLSAGAGGGVSAKSLAALLREAGASQSLPSLQSFMAQHLAAASLQGLQPNLAQLYNPSLWYSQLQQQISPSAVDAATGASGSASAALSPTTAAKMATELGTVSATGEQPLDLSAKPGTSGMSSLLSSMIDPKHIYNPNEDRTKATNLPTRLI</sequence>
<dbReference type="VEuPathDB" id="VectorBase:AATE015107"/>
<feature type="compositionally biased region" description="Low complexity" evidence="5">
    <location>
        <begin position="401"/>
        <end position="413"/>
    </location>
</feature>
<feature type="compositionally biased region" description="Basic and acidic residues" evidence="5">
    <location>
        <begin position="254"/>
        <end position="270"/>
    </location>
</feature>
<keyword evidence="1" id="KW-0805">Transcription regulation</keyword>
<evidence type="ECO:0000256" key="3">
    <source>
        <dbReference type="ARBA" id="ARBA00023163"/>
    </source>
</evidence>
<dbReference type="PANTHER" id="PTHR21545">
    <property type="entry name" value="TRANSCRIPTION FACTOR MLR1/2"/>
    <property type="match status" value="1"/>
</dbReference>
<dbReference type="PANTHER" id="PTHR21545:SF13">
    <property type="entry name" value="ECDYSONE-INDUCED PROTEIN 93F, ISOFORM C"/>
    <property type="match status" value="1"/>
</dbReference>
<keyword evidence="2" id="KW-0238">DNA-binding</keyword>
<evidence type="ECO:0000256" key="1">
    <source>
        <dbReference type="ARBA" id="ARBA00023015"/>
    </source>
</evidence>
<proteinExistence type="predicted"/>
<dbReference type="AlphaFoldDB" id="A0A182JBR4"/>
<dbReference type="EnsemblMetazoa" id="AATE015107-RA">
    <property type="protein sequence ID" value="AATE015107-PA.1"/>
    <property type="gene ID" value="AATE015107"/>
</dbReference>
<name>A0A182JBR4_ANOAO</name>
<feature type="region of interest" description="Disordered" evidence="5">
    <location>
        <begin position="396"/>
        <end position="415"/>
    </location>
</feature>
<feature type="region of interest" description="Disordered" evidence="5">
    <location>
        <begin position="427"/>
        <end position="446"/>
    </location>
</feature>
<feature type="region of interest" description="Disordered" evidence="5">
    <location>
        <begin position="223"/>
        <end position="373"/>
    </location>
</feature>
<keyword evidence="4" id="KW-0539">Nucleus</keyword>
<feature type="compositionally biased region" description="Basic and acidic residues" evidence="5">
    <location>
        <begin position="304"/>
        <end position="334"/>
    </location>
</feature>
<evidence type="ECO:0000256" key="2">
    <source>
        <dbReference type="ARBA" id="ARBA00023125"/>
    </source>
</evidence>